<organism evidence="2 3">
    <name type="scientific">Enterococcus ratti</name>
    <dbReference type="NCBI Taxonomy" id="150033"/>
    <lineage>
        <taxon>Bacteria</taxon>
        <taxon>Bacillati</taxon>
        <taxon>Bacillota</taxon>
        <taxon>Bacilli</taxon>
        <taxon>Lactobacillales</taxon>
        <taxon>Enterococcaceae</taxon>
        <taxon>Enterococcus</taxon>
    </lineage>
</organism>
<feature type="transmembrane region" description="Helical" evidence="1">
    <location>
        <begin position="175"/>
        <end position="197"/>
    </location>
</feature>
<comment type="caution">
    <text evidence="2">The sequence shown here is derived from an EMBL/GenBank/DDBJ whole genome shotgun (WGS) entry which is preliminary data.</text>
</comment>
<keyword evidence="1" id="KW-0472">Membrane</keyword>
<evidence type="ECO:0000256" key="1">
    <source>
        <dbReference type="SAM" id="Phobius"/>
    </source>
</evidence>
<feature type="transmembrane region" description="Helical" evidence="1">
    <location>
        <begin position="90"/>
        <end position="110"/>
    </location>
</feature>
<evidence type="ECO:0008006" key="4">
    <source>
        <dbReference type="Google" id="ProtNLM"/>
    </source>
</evidence>
<feature type="transmembrane region" description="Helical" evidence="1">
    <location>
        <begin position="116"/>
        <end position="139"/>
    </location>
</feature>
<evidence type="ECO:0000313" key="3">
    <source>
        <dbReference type="Proteomes" id="UP000182152"/>
    </source>
</evidence>
<dbReference type="AlphaFoldDB" id="A0A1L8WLG4"/>
<feature type="transmembrane region" description="Helical" evidence="1">
    <location>
        <begin position="59"/>
        <end position="78"/>
    </location>
</feature>
<reference evidence="2 3" key="1">
    <citation type="submission" date="2014-12" db="EMBL/GenBank/DDBJ databases">
        <title>Draft genome sequences of 29 type strains of Enterococci.</title>
        <authorList>
            <person name="Zhong Z."/>
            <person name="Sun Z."/>
            <person name="Liu W."/>
            <person name="Zhang W."/>
            <person name="Zhang H."/>
        </authorList>
    </citation>
    <scope>NUCLEOTIDE SEQUENCE [LARGE SCALE GENOMIC DNA]</scope>
    <source>
        <strain evidence="2 3">DSM 15687</strain>
    </source>
</reference>
<dbReference type="RefSeq" id="WP_071855377.1">
    <property type="nucleotide sequence ID" value="NZ_JXLB01000009.1"/>
</dbReference>
<feature type="transmembrane region" description="Helical" evidence="1">
    <location>
        <begin position="7"/>
        <end position="31"/>
    </location>
</feature>
<dbReference type="Proteomes" id="UP000182152">
    <property type="component" value="Unassembled WGS sequence"/>
</dbReference>
<keyword evidence="1" id="KW-1133">Transmembrane helix</keyword>
<sequence>METKQKTMIFLLVGTIFALLTLFLFFCYSYFRVSNTPCNSFGWLLWDHSSLNKWDESQFLLTLSLFFGFIFSLSFRVVMMDQLPTMMNEATIILIILKSLSLFTALFYSFNQNSLFFFILNGLVVILSIFTYFIFSLLFKKLRLSFFTSVVPFFCFGYSVFSFLILALAPSFDPAYIQITSNVLELLFILYLGYMMWKIKKTVQDRII</sequence>
<feature type="transmembrane region" description="Helical" evidence="1">
    <location>
        <begin position="146"/>
        <end position="169"/>
    </location>
</feature>
<gene>
    <name evidence="2" type="ORF">RV14_GL002397</name>
</gene>
<name>A0A1L8WLG4_9ENTE</name>
<keyword evidence="1" id="KW-0812">Transmembrane</keyword>
<keyword evidence="3" id="KW-1185">Reference proteome</keyword>
<protein>
    <recommendedName>
        <fullName evidence="4">DUF998 domain-containing protein</fullName>
    </recommendedName>
</protein>
<dbReference type="OrthoDB" id="2194773at2"/>
<accession>A0A1L8WLG4</accession>
<dbReference type="EMBL" id="JXLB01000009">
    <property type="protein sequence ID" value="OJG81854.1"/>
    <property type="molecule type" value="Genomic_DNA"/>
</dbReference>
<evidence type="ECO:0000313" key="2">
    <source>
        <dbReference type="EMBL" id="OJG81854.1"/>
    </source>
</evidence>
<proteinExistence type="predicted"/>